<protein>
    <submittedName>
        <fullName evidence="1">Uncharacterized protein</fullName>
    </submittedName>
</protein>
<name>A0A811BMU8_9VIRU</name>
<evidence type="ECO:0000313" key="1">
    <source>
        <dbReference type="EMBL" id="BCU03138.1"/>
    </source>
</evidence>
<organism evidence="1 2">
    <name type="scientific">Pandoravirus japonicus</name>
    <dbReference type="NCBI Taxonomy" id="2823154"/>
    <lineage>
        <taxon>Viruses</taxon>
        <taxon>Pandoravirus</taxon>
    </lineage>
</organism>
<evidence type="ECO:0000313" key="2">
    <source>
        <dbReference type="Proteomes" id="UP001253637"/>
    </source>
</evidence>
<dbReference type="EMBL" id="LC625835">
    <property type="protein sequence ID" value="BCU03138.1"/>
    <property type="molecule type" value="Genomic_DNA"/>
</dbReference>
<accession>A0A811BMU8</accession>
<dbReference type="Proteomes" id="UP001253637">
    <property type="component" value="Segment"/>
</dbReference>
<reference evidence="1" key="1">
    <citation type="submission" date="2021-04" db="EMBL/GenBank/DDBJ databases">
        <title>Draft Genome Sequence of Pandoravirus japonicus, Isolated from the Sabaishi River of Niigata, Japan.</title>
        <authorList>
            <person name="Hosokawa N."/>
            <person name="Takahashi H."/>
            <person name="Aoki K."/>
            <person name="Takemura M."/>
        </authorList>
    </citation>
    <scope>NUCLEOTIDE SEQUENCE</scope>
</reference>
<proteinExistence type="predicted"/>
<sequence length="90" mass="9909">MHRRVLFFFLSWVVVAFASMGVGSVEPAEAEGLEIFFACGCARRSKKKVGGRCQGRATQQASDLPTATGRRILEEQASANREMEQEAAWS</sequence>